<reference evidence="3 4" key="1">
    <citation type="submission" date="2023-07" db="EMBL/GenBank/DDBJ databases">
        <authorList>
            <person name="Lian W.-H."/>
        </authorList>
    </citation>
    <scope>NUCLEOTIDE SEQUENCE [LARGE SCALE GENOMIC DNA]</scope>
    <source>
        <strain evidence="3 4">SYSU DXS3180</strain>
    </source>
</reference>
<gene>
    <name evidence="3" type="ORF">QTN47_15185</name>
</gene>
<evidence type="ECO:0000256" key="1">
    <source>
        <dbReference type="SAM" id="Coils"/>
    </source>
</evidence>
<name>A0ABV3ZH19_9BACT</name>
<dbReference type="RefSeq" id="WP_369330260.1">
    <property type="nucleotide sequence ID" value="NZ_JAULBC010000005.1"/>
</dbReference>
<comment type="caution">
    <text evidence="3">The sequence shown here is derived from an EMBL/GenBank/DDBJ whole genome shotgun (WGS) entry which is preliminary data.</text>
</comment>
<dbReference type="EMBL" id="JAULBC010000005">
    <property type="protein sequence ID" value="MEX6688850.1"/>
    <property type="molecule type" value="Genomic_DNA"/>
</dbReference>
<evidence type="ECO:0000313" key="3">
    <source>
        <dbReference type="EMBL" id="MEX6688850.1"/>
    </source>
</evidence>
<feature type="chain" id="PRO_5045100401" description="Peptidase S74 domain-containing protein" evidence="2">
    <location>
        <begin position="23"/>
        <end position="550"/>
    </location>
</feature>
<protein>
    <recommendedName>
        <fullName evidence="5">Peptidase S74 domain-containing protein</fullName>
    </recommendedName>
</protein>
<evidence type="ECO:0000256" key="2">
    <source>
        <dbReference type="SAM" id="SignalP"/>
    </source>
</evidence>
<sequence length="550" mass="59127">MKKMYFFLLMAMSLLPNISILAQNWLTSGNTGLTSSNYLGAKDAHDVIFKTNASERGRIFSAGGWRFGTSTNYAKIDTAGALTFTGTGTYRVGGNKYVFRYTTQPNIGLYYNSTKSQYEFRNSSAIPRFTVSSTSGNGAFTGTLKIGAYTLPATDGTNGQVLKTNGAGTVSWSTVTSSSPGYWAANGTTIHNTNTGNVGLGTSSPGAPLHILNANASELLRLQSASPYISFYDNSNVYQGFLWKNATNDMVLGTSCNNAAGKVIIQLNCADHYTFDQNGMQINSGASPGINFSQNNVTAGSIFTNVNDLNIDAKVVNPLISPATATPGNLLLQVNRTGALNLKLFTGNVGIGTATPTTKLQVGTGDASWGITHSSSTVKVGTYIGSSGGWLATSTNSNLYFATNLLNGNNYAQLTLLTNGNFGVGTINPQFKLDVCGTIRAKEVLVETGWCDYVFDKDYILKPLDEVKDFIEENKHLPDVPSATDVAANGVRVAEMDSIMIKKIEELTLYVIQQNKQIKDQNKQIQELEQKIVSMQKQSGASTLYIKENQ</sequence>
<keyword evidence="2" id="KW-0732">Signal</keyword>
<organism evidence="3 4">
    <name type="scientific">Danxiaibacter flavus</name>
    <dbReference type="NCBI Taxonomy" id="3049108"/>
    <lineage>
        <taxon>Bacteria</taxon>
        <taxon>Pseudomonadati</taxon>
        <taxon>Bacteroidota</taxon>
        <taxon>Chitinophagia</taxon>
        <taxon>Chitinophagales</taxon>
        <taxon>Chitinophagaceae</taxon>
        <taxon>Danxiaibacter</taxon>
    </lineage>
</organism>
<dbReference type="Proteomes" id="UP001560573">
    <property type="component" value="Unassembled WGS sequence"/>
</dbReference>
<proteinExistence type="predicted"/>
<feature type="signal peptide" evidence="2">
    <location>
        <begin position="1"/>
        <end position="22"/>
    </location>
</feature>
<evidence type="ECO:0008006" key="5">
    <source>
        <dbReference type="Google" id="ProtNLM"/>
    </source>
</evidence>
<feature type="coiled-coil region" evidence="1">
    <location>
        <begin position="511"/>
        <end position="538"/>
    </location>
</feature>
<keyword evidence="4" id="KW-1185">Reference proteome</keyword>
<keyword evidence="1" id="KW-0175">Coiled coil</keyword>
<evidence type="ECO:0000313" key="4">
    <source>
        <dbReference type="Proteomes" id="UP001560573"/>
    </source>
</evidence>
<accession>A0ABV3ZH19</accession>